<keyword evidence="2" id="KW-0805">Transcription regulation</keyword>
<comment type="similarity">
    <text evidence="1">Belongs to the LysR transcriptional regulatory family.</text>
</comment>
<sequence>MDVISDMTVFVEVVAAGGMTAAGRKLNLSAAVVSKRIANLEERLDVRLLNRTTRRLSLTDEGAGYYVRCKSILEDIEDAEAALSGLAGHVKGVLKITAPSSFGRKHISRLLPEFLKQYPDVSIQVSLTDQIVDMVQSGFDLAIRTGELKDSSLIARKLSPARRVVCASREYLTKEGVPEHPQDLIHHNCLVLGYPGGVHDHWHFKGPEGQIDVKVKGNLETNNGEILRDATKAGIGIAIKSTWDIADELKAGELIPILREFELPSAAVYALYPNREHLPAKTRSFIDFLESKFGSEPYWDRGISLKDI</sequence>
<evidence type="ECO:0000256" key="4">
    <source>
        <dbReference type="ARBA" id="ARBA00023163"/>
    </source>
</evidence>
<keyword evidence="4" id="KW-0804">Transcription</keyword>
<dbReference type="FunFam" id="1.10.10.10:FF:000001">
    <property type="entry name" value="LysR family transcriptional regulator"/>
    <property type="match status" value="1"/>
</dbReference>
<dbReference type="Pfam" id="PF03466">
    <property type="entry name" value="LysR_substrate"/>
    <property type="match status" value="1"/>
</dbReference>
<dbReference type="STRING" id="1489064.WH96_03470"/>
<evidence type="ECO:0000256" key="3">
    <source>
        <dbReference type="ARBA" id="ARBA00023125"/>
    </source>
</evidence>
<dbReference type="AlphaFoldDB" id="A0A0H2MPM5"/>
<dbReference type="InterPro" id="IPR036390">
    <property type="entry name" value="WH_DNA-bd_sf"/>
</dbReference>
<dbReference type="PROSITE" id="PS50931">
    <property type="entry name" value="HTH_LYSR"/>
    <property type="match status" value="1"/>
</dbReference>
<dbReference type="FunFam" id="3.40.190.290:FF:000001">
    <property type="entry name" value="Transcriptional regulator, LysR family"/>
    <property type="match status" value="1"/>
</dbReference>
<evidence type="ECO:0000256" key="1">
    <source>
        <dbReference type="ARBA" id="ARBA00009437"/>
    </source>
</evidence>
<dbReference type="InterPro" id="IPR058163">
    <property type="entry name" value="LysR-type_TF_proteobact-type"/>
</dbReference>
<feature type="domain" description="HTH lysR-type" evidence="5">
    <location>
        <begin position="1"/>
        <end position="59"/>
    </location>
</feature>
<dbReference type="CDD" id="cd08422">
    <property type="entry name" value="PBP2_CrgA_like"/>
    <property type="match status" value="1"/>
</dbReference>
<evidence type="ECO:0000313" key="6">
    <source>
        <dbReference type="EMBL" id="KLN62692.1"/>
    </source>
</evidence>
<dbReference type="PANTHER" id="PTHR30537:SF5">
    <property type="entry name" value="HTH-TYPE TRANSCRIPTIONAL ACTIVATOR TTDR-RELATED"/>
    <property type="match status" value="1"/>
</dbReference>
<dbReference type="InterPro" id="IPR000847">
    <property type="entry name" value="LysR_HTH_N"/>
</dbReference>
<dbReference type="PANTHER" id="PTHR30537">
    <property type="entry name" value="HTH-TYPE TRANSCRIPTIONAL REGULATOR"/>
    <property type="match status" value="1"/>
</dbReference>
<keyword evidence="3" id="KW-0238">DNA-binding</keyword>
<evidence type="ECO:0000256" key="2">
    <source>
        <dbReference type="ARBA" id="ARBA00023015"/>
    </source>
</evidence>
<name>A0A0H2MPM5_9PROT</name>
<dbReference type="Pfam" id="PF00126">
    <property type="entry name" value="HTH_1"/>
    <property type="match status" value="1"/>
</dbReference>
<reference evidence="6 7" key="1">
    <citation type="submission" date="2015-03" db="EMBL/GenBank/DDBJ databases">
        <title>Genome Sequence of Kiloniella spongiae MEBiC09566, isolated from a marine sponge.</title>
        <authorList>
            <person name="Shao Z."/>
            <person name="Wang L."/>
            <person name="Li X."/>
        </authorList>
    </citation>
    <scope>NUCLEOTIDE SEQUENCE [LARGE SCALE GENOMIC DNA]</scope>
    <source>
        <strain evidence="6 7">MEBiC09566</strain>
    </source>
</reference>
<dbReference type="SUPFAM" id="SSF53850">
    <property type="entry name" value="Periplasmic binding protein-like II"/>
    <property type="match status" value="1"/>
</dbReference>
<dbReference type="EMBL" id="LAQL01000002">
    <property type="protein sequence ID" value="KLN62692.1"/>
    <property type="molecule type" value="Genomic_DNA"/>
</dbReference>
<dbReference type="GO" id="GO:0006351">
    <property type="term" value="P:DNA-templated transcription"/>
    <property type="evidence" value="ECO:0007669"/>
    <property type="project" value="TreeGrafter"/>
</dbReference>
<dbReference type="InterPro" id="IPR036388">
    <property type="entry name" value="WH-like_DNA-bd_sf"/>
</dbReference>
<dbReference type="PATRIC" id="fig|1489064.4.peg.1631"/>
<dbReference type="Proteomes" id="UP000035444">
    <property type="component" value="Unassembled WGS sequence"/>
</dbReference>
<comment type="caution">
    <text evidence="6">The sequence shown here is derived from an EMBL/GenBank/DDBJ whole genome shotgun (WGS) entry which is preliminary data.</text>
</comment>
<dbReference type="SUPFAM" id="SSF46785">
    <property type="entry name" value="Winged helix' DNA-binding domain"/>
    <property type="match status" value="1"/>
</dbReference>
<dbReference type="OrthoDB" id="9786526at2"/>
<organism evidence="6 7">
    <name type="scientific">Kiloniella spongiae</name>
    <dbReference type="NCBI Taxonomy" id="1489064"/>
    <lineage>
        <taxon>Bacteria</taxon>
        <taxon>Pseudomonadati</taxon>
        <taxon>Pseudomonadota</taxon>
        <taxon>Alphaproteobacteria</taxon>
        <taxon>Rhodospirillales</taxon>
        <taxon>Kiloniellaceae</taxon>
        <taxon>Kiloniella</taxon>
    </lineage>
</organism>
<keyword evidence="7" id="KW-1185">Reference proteome</keyword>
<dbReference type="RefSeq" id="WP_047762847.1">
    <property type="nucleotide sequence ID" value="NZ_LAQL01000002.1"/>
</dbReference>
<evidence type="ECO:0000259" key="5">
    <source>
        <dbReference type="PROSITE" id="PS50931"/>
    </source>
</evidence>
<dbReference type="GO" id="GO:0043565">
    <property type="term" value="F:sequence-specific DNA binding"/>
    <property type="evidence" value="ECO:0007669"/>
    <property type="project" value="TreeGrafter"/>
</dbReference>
<proteinExistence type="inferred from homology"/>
<accession>A0A0H2MPM5</accession>
<dbReference type="InterPro" id="IPR005119">
    <property type="entry name" value="LysR_subst-bd"/>
</dbReference>
<gene>
    <name evidence="6" type="ORF">WH96_03470</name>
</gene>
<dbReference type="Gene3D" id="1.10.10.10">
    <property type="entry name" value="Winged helix-like DNA-binding domain superfamily/Winged helix DNA-binding domain"/>
    <property type="match status" value="1"/>
</dbReference>
<protein>
    <recommendedName>
        <fullName evidence="5">HTH lysR-type domain-containing protein</fullName>
    </recommendedName>
</protein>
<dbReference type="GO" id="GO:0003700">
    <property type="term" value="F:DNA-binding transcription factor activity"/>
    <property type="evidence" value="ECO:0007669"/>
    <property type="project" value="InterPro"/>
</dbReference>
<dbReference type="Gene3D" id="3.40.190.290">
    <property type="match status" value="1"/>
</dbReference>
<evidence type="ECO:0000313" key="7">
    <source>
        <dbReference type="Proteomes" id="UP000035444"/>
    </source>
</evidence>